<reference evidence="4 5" key="1">
    <citation type="journal article" date="2024" name="Nat. Commun.">
        <title>Phylogenomics reveals the evolutionary origins of lichenization in chlorophyte algae.</title>
        <authorList>
            <person name="Puginier C."/>
            <person name="Libourel C."/>
            <person name="Otte J."/>
            <person name="Skaloud P."/>
            <person name="Haon M."/>
            <person name="Grisel S."/>
            <person name="Petersen M."/>
            <person name="Berrin J.G."/>
            <person name="Delaux P.M."/>
            <person name="Dal Grande F."/>
            <person name="Keller J."/>
        </authorList>
    </citation>
    <scope>NUCLEOTIDE SEQUENCE [LARGE SCALE GENOMIC DNA]</scope>
    <source>
        <strain evidence="4 5">SAG 2036</strain>
    </source>
</reference>
<protein>
    <recommendedName>
        <fullName evidence="3">Septin-type G domain-containing protein</fullName>
    </recommendedName>
</protein>
<dbReference type="AlphaFoldDB" id="A0AAW1PGB9"/>
<dbReference type="InterPro" id="IPR030379">
    <property type="entry name" value="G_SEPTIN_dom"/>
</dbReference>
<dbReference type="EMBL" id="JALJOQ010000030">
    <property type="protein sequence ID" value="KAK9807455.1"/>
    <property type="molecule type" value="Genomic_DNA"/>
</dbReference>
<keyword evidence="5" id="KW-1185">Reference proteome</keyword>
<dbReference type="Proteomes" id="UP001465755">
    <property type="component" value="Unassembled WGS sequence"/>
</dbReference>
<proteinExistence type="inferred from homology"/>
<feature type="compositionally biased region" description="Polar residues" evidence="2">
    <location>
        <begin position="15"/>
        <end position="24"/>
    </location>
</feature>
<evidence type="ECO:0000259" key="3">
    <source>
        <dbReference type="PROSITE" id="PS51719"/>
    </source>
</evidence>
<evidence type="ECO:0000256" key="2">
    <source>
        <dbReference type="SAM" id="MobiDB-lite"/>
    </source>
</evidence>
<organism evidence="4 5">
    <name type="scientific">Symbiochloris irregularis</name>
    <dbReference type="NCBI Taxonomy" id="706552"/>
    <lineage>
        <taxon>Eukaryota</taxon>
        <taxon>Viridiplantae</taxon>
        <taxon>Chlorophyta</taxon>
        <taxon>core chlorophytes</taxon>
        <taxon>Trebouxiophyceae</taxon>
        <taxon>Trebouxiales</taxon>
        <taxon>Trebouxiaceae</taxon>
        <taxon>Symbiochloris</taxon>
    </lineage>
</organism>
<accession>A0AAW1PGB9</accession>
<comment type="caution">
    <text evidence="4">The sequence shown here is derived from an EMBL/GenBank/DDBJ whole genome shotgun (WGS) entry which is preliminary data.</text>
</comment>
<name>A0AAW1PGB9_9CHLO</name>
<dbReference type="Pfam" id="PF00735">
    <property type="entry name" value="Septin"/>
    <property type="match status" value="1"/>
</dbReference>
<keyword evidence="1" id="KW-0547">Nucleotide-binding</keyword>
<dbReference type="GO" id="GO:0005525">
    <property type="term" value="F:GTP binding"/>
    <property type="evidence" value="ECO:0007669"/>
    <property type="project" value="UniProtKB-KW"/>
</dbReference>
<dbReference type="SUPFAM" id="SSF52540">
    <property type="entry name" value="P-loop containing nucleoside triphosphate hydrolases"/>
    <property type="match status" value="1"/>
</dbReference>
<sequence length="372" mass="41574">MDSPDYEVVHHPDSPLSQTTSVTDTDGAAELMHQAEELSQQADHSEGEQAAPAAGASEGSHKPILTVAADQAFHYHVNILVIGGAGLGKTTFIKQIFADYDGHMLEEHMRTYIATWAAMSSFERNPKLLCRNLPEGVVTNTGDLVHYHVQYTPGHIADNGEYQALILKNIQASFDKQSNLMDPLAEQDEYNPGDHLYDMVLYFIAPHCFKLSDVDYIRKLSKVATVVPICAKADAMTAHERKEFQNQVRNQLTEGGLSDVLTCLDKEISEAKVLLGLDAQEQTVPPFAVICGAPSTGFGKYNKERVRDYIWGTCNTDDPDHSDFLLIKQVILGTAFHSLRNKKQAHFMSFWLPIQKRMKDFNEELKSKVETY</sequence>
<dbReference type="Gene3D" id="3.40.50.300">
    <property type="entry name" value="P-loop containing nucleotide triphosphate hydrolases"/>
    <property type="match status" value="1"/>
</dbReference>
<feature type="domain" description="Septin-type G" evidence="3">
    <location>
        <begin position="73"/>
        <end position="358"/>
    </location>
</feature>
<feature type="region of interest" description="Disordered" evidence="2">
    <location>
        <begin position="1"/>
        <end position="58"/>
    </location>
</feature>
<evidence type="ECO:0000256" key="1">
    <source>
        <dbReference type="RuleBase" id="RU004560"/>
    </source>
</evidence>
<keyword evidence="1" id="KW-0342">GTP-binding</keyword>
<dbReference type="PANTHER" id="PTHR18884">
    <property type="entry name" value="SEPTIN"/>
    <property type="match status" value="1"/>
</dbReference>
<evidence type="ECO:0000313" key="5">
    <source>
        <dbReference type="Proteomes" id="UP001465755"/>
    </source>
</evidence>
<gene>
    <name evidence="4" type="ORF">WJX73_009082</name>
</gene>
<evidence type="ECO:0000313" key="4">
    <source>
        <dbReference type="EMBL" id="KAK9807455.1"/>
    </source>
</evidence>
<dbReference type="InterPro" id="IPR027417">
    <property type="entry name" value="P-loop_NTPase"/>
</dbReference>
<comment type="similarity">
    <text evidence="1">Belongs to the TRAFAC class TrmE-Era-EngA-EngB-Septin-like GTPase superfamily. Septin GTPase family.</text>
</comment>
<dbReference type="PROSITE" id="PS51719">
    <property type="entry name" value="G_SEPTIN"/>
    <property type="match status" value="1"/>
</dbReference>